<comment type="caution">
    <text evidence="1">The sequence shown here is derived from an EMBL/GenBank/DDBJ whole genome shotgun (WGS) entry which is preliminary data.</text>
</comment>
<dbReference type="PATRIC" id="fig|294710.3.peg.1184"/>
<gene>
    <name evidence="1" type="ORF">XD92_0846</name>
</gene>
<dbReference type="GO" id="GO:0003906">
    <property type="term" value="F:DNA-(apurinic or apyrimidinic site) endonuclease activity"/>
    <property type="evidence" value="ECO:0007669"/>
    <property type="project" value="TreeGrafter"/>
</dbReference>
<dbReference type="GO" id="GO:0008270">
    <property type="term" value="F:zinc ion binding"/>
    <property type="evidence" value="ECO:0007669"/>
    <property type="project" value="InterPro"/>
</dbReference>
<organism evidence="1 2">
    <name type="scientific">Proteiniphilum acetatigenes</name>
    <dbReference type="NCBI Taxonomy" id="294710"/>
    <lineage>
        <taxon>Bacteria</taxon>
        <taxon>Pseudomonadati</taxon>
        <taxon>Bacteroidota</taxon>
        <taxon>Bacteroidia</taxon>
        <taxon>Bacteroidales</taxon>
        <taxon>Dysgonomonadaceae</taxon>
        <taxon>Proteiniphilum</taxon>
    </lineage>
</organism>
<dbReference type="EMBL" id="LGGN01000145">
    <property type="protein sequence ID" value="KUK77292.1"/>
    <property type="molecule type" value="Genomic_DNA"/>
</dbReference>
<sequence length="44" mass="5289">GVMNMDLFRFIMNDPRFDNMPLILETPDEARWAEEIQMLYALIK</sequence>
<keyword evidence="1" id="KW-0255">Endonuclease</keyword>
<dbReference type="Proteomes" id="UP000053860">
    <property type="component" value="Unassembled WGS sequence"/>
</dbReference>
<dbReference type="PANTHER" id="PTHR21445">
    <property type="entry name" value="ENDONUCLEASE IV ENDODEOXYRIBONUCLEASE IV"/>
    <property type="match status" value="1"/>
</dbReference>
<dbReference type="GO" id="GO:0003677">
    <property type="term" value="F:DNA binding"/>
    <property type="evidence" value="ECO:0007669"/>
    <property type="project" value="InterPro"/>
</dbReference>
<evidence type="ECO:0000313" key="2">
    <source>
        <dbReference type="Proteomes" id="UP000053860"/>
    </source>
</evidence>
<protein>
    <submittedName>
        <fullName evidence="1">Putative endonuclease 4</fullName>
    </submittedName>
</protein>
<dbReference type="InterPro" id="IPR001719">
    <property type="entry name" value="AP_endonuc_2"/>
</dbReference>
<dbReference type="SUPFAM" id="SSF51658">
    <property type="entry name" value="Xylose isomerase-like"/>
    <property type="match status" value="1"/>
</dbReference>
<evidence type="ECO:0000313" key="1">
    <source>
        <dbReference type="EMBL" id="KUK77292.1"/>
    </source>
</evidence>
<reference evidence="2" key="1">
    <citation type="journal article" date="2015" name="MBio">
        <title>Genome-Resolved Metagenomic Analysis Reveals Roles for Candidate Phyla and Other Microbial Community Members in Biogeochemical Transformations in Oil Reservoirs.</title>
        <authorList>
            <person name="Hu P."/>
            <person name="Tom L."/>
            <person name="Singh A."/>
            <person name="Thomas B.C."/>
            <person name="Baker B.J."/>
            <person name="Piceno Y.M."/>
            <person name="Andersen G.L."/>
            <person name="Banfield J.F."/>
        </authorList>
    </citation>
    <scope>NUCLEOTIDE SEQUENCE [LARGE SCALE GENOMIC DNA]</scope>
</reference>
<accession>A0A117M092</accession>
<dbReference type="AlphaFoldDB" id="A0A117M092"/>
<name>A0A117M092_9BACT</name>
<proteinExistence type="predicted"/>
<feature type="non-terminal residue" evidence="1">
    <location>
        <position position="1"/>
    </location>
</feature>
<dbReference type="InterPro" id="IPR036237">
    <property type="entry name" value="Xyl_isomerase-like_sf"/>
</dbReference>
<keyword evidence="1" id="KW-0378">Hydrolase</keyword>
<dbReference type="Gene3D" id="3.20.20.150">
    <property type="entry name" value="Divalent-metal-dependent TIM barrel enzymes"/>
    <property type="match status" value="1"/>
</dbReference>
<dbReference type="GO" id="GO:0006284">
    <property type="term" value="P:base-excision repair"/>
    <property type="evidence" value="ECO:0007669"/>
    <property type="project" value="TreeGrafter"/>
</dbReference>
<keyword evidence="1" id="KW-0540">Nuclease</keyword>
<dbReference type="GO" id="GO:0008081">
    <property type="term" value="F:phosphoric diester hydrolase activity"/>
    <property type="evidence" value="ECO:0007669"/>
    <property type="project" value="TreeGrafter"/>
</dbReference>
<dbReference type="PANTHER" id="PTHR21445:SF0">
    <property type="entry name" value="APURINIC-APYRIMIDINIC ENDONUCLEASE"/>
    <property type="match status" value="1"/>
</dbReference>